<keyword evidence="4" id="KW-1185">Reference proteome</keyword>
<reference evidence="3 4" key="1">
    <citation type="submission" date="2021-12" db="EMBL/GenBank/DDBJ databases">
        <title>Genome sequence of Kibdelosporangium philippinense ATCC 49844.</title>
        <authorList>
            <person name="Fedorov E.A."/>
            <person name="Omeragic M."/>
            <person name="Shalygina K.F."/>
            <person name="Maclea K.S."/>
        </authorList>
    </citation>
    <scope>NUCLEOTIDE SEQUENCE [LARGE SCALE GENOMIC DNA]</scope>
    <source>
        <strain evidence="3 4">ATCC 49844</strain>
    </source>
</reference>
<dbReference type="PANTHER" id="PTHR30627">
    <property type="entry name" value="PEPTIDOGLYCAN D,D-TRANSPEPTIDASE"/>
    <property type="match status" value="1"/>
</dbReference>
<dbReference type="InterPro" id="IPR001460">
    <property type="entry name" value="PCN-bd_Tpept"/>
</dbReference>
<comment type="caution">
    <text evidence="3">The sequence shown here is derived from an EMBL/GenBank/DDBJ whole genome shotgun (WGS) entry which is preliminary data.</text>
</comment>
<sequence>MIGPFLKALSAGKADEAAALTDNPEAAREAITALFKGLPAGSLTYEGMPSTDPNPATVPVTATLKVMVPLSWNMSVPVTKVSDDKWVVKWSPTVLHPKLQAGQTIAVLGEQGETGEAAVLDDAGKPLAVWEGSTTKPTGPQIAAPVMKALLDGSSGGSSGSGDKRYVAIVDSAGKDVELLYGEKPTHSSADAVKSTLNAKITAAAQSAVDKSSQPSIIVAIKPSTGGILAVANNSSAGATDAFSGLFAPGSAFKIASVAAAIQQGLNVDSPVECPASANISGRTLKNAGFDVPNANLRTAFARSCNTTFGKIASQLPADGLSKAASQFGLNADFEIPGLRTELGKVEPSGNAVQRVEDSIGQGRVVASPLGMAVVAATVASGKAVTPKLRADVQTNVVTGYQPPSGAVLSQIKSMMGAVVTSGTATSLSSFKGTYGKTGTAETESQGTNANSWFVGFRGDVAFAVLVEDGKTSTPALTVTANFLRGF</sequence>
<dbReference type="Pfam" id="PF00905">
    <property type="entry name" value="Transpeptidase"/>
    <property type="match status" value="1"/>
</dbReference>
<name>A0ABS8ZIQ9_9PSEU</name>
<dbReference type="InterPro" id="IPR050515">
    <property type="entry name" value="Beta-lactam/transpept"/>
</dbReference>
<proteinExistence type="predicted"/>
<evidence type="ECO:0000313" key="3">
    <source>
        <dbReference type="EMBL" id="MCE7007457.1"/>
    </source>
</evidence>
<gene>
    <name evidence="3" type="ORF">LWC34_32250</name>
</gene>
<evidence type="ECO:0000259" key="2">
    <source>
        <dbReference type="Pfam" id="PF05223"/>
    </source>
</evidence>
<protein>
    <submittedName>
        <fullName evidence="3">Penicillin-binding protein</fullName>
    </submittedName>
</protein>
<dbReference type="Pfam" id="PF05223">
    <property type="entry name" value="MecA_N"/>
    <property type="match status" value="1"/>
</dbReference>
<dbReference type="EMBL" id="JAJVCN010000003">
    <property type="protein sequence ID" value="MCE7007457.1"/>
    <property type="molecule type" value="Genomic_DNA"/>
</dbReference>
<organism evidence="3 4">
    <name type="scientific">Kibdelosporangium philippinense</name>
    <dbReference type="NCBI Taxonomy" id="211113"/>
    <lineage>
        <taxon>Bacteria</taxon>
        <taxon>Bacillati</taxon>
        <taxon>Actinomycetota</taxon>
        <taxon>Actinomycetes</taxon>
        <taxon>Pseudonocardiales</taxon>
        <taxon>Pseudonocardiaceae</taxon>
        <taxon>Kibdelosporangium</taxon>
    </lineage>
</organism>
<dbReference type="InterPro" id="IPR007887">
    <property type="entry name" value="MecA_N"/>
</dbReference>
<evidence type="ECO:0000313" key="4">
    <source>
        <dbReference type="Proteomes" id="UP001521150"/>
    </source>
</evidence>
<dbReference type="InterPro" id="IPR012338">
    <property type="entry name" value="Beta-lactam/transpept-like"/>
</dbReference>
<dbReference type="PANTHER" id="PTHR30627:SF24">
    <property type="entry name" value="PENICILLIN-BINDING PROTEIN 4B"/>
    <property type="match status" value="1"/>
</dbReference>
<evidence type="ECO:0000259" key="1">
    <source>
        <dbReference type="Pfam" id="PF00905"/>
    </source>
</evidence>
<dbReference type="SUPFAM" id="SSF56601">
    <property type="entry name" value="beta-lactamase/transpeptidase-like"/>
    <property type="match status" value="1"/>
</dbReference>
<feature type="domain" description="NTF2-like N-terminal transpeptidase" evidence="2">
    <location>
        <begin position="5"/>
        <end position="103"/>
    </location>
</feature>
<accession>A0ABS8ZIQ9</accession>
<dbReference type="Gene3D" id="3.40.710.10">
    <property type="entry name" value="DD-peptidase/beta-lactamase superfamily"/>
    <property type="match status" value="1"/>
</dbReference>
<dbReference type="Proteomes" id="UP001521150">
    <property type="component" value="Unassembled WGS sequence"/>
</dbReference>
<feature type="domain" description="Penicillin-binding protein transpeptidase" evidence="1">
    <location>
        <begin position="218"/>
        <end position="475"/>
    </location>
</feature>